<comment type="caution">
    <text evidence="2">The sequence shown here is derived from an EMBL/GenBank/DDBJ whole genome shotgun (WGS) entry which is preliminary data.</text>
</comment>
<reference evidence="2 3" key="1">
    <citation type="journal article" date="2017" name="Int. J. Syst. Evol. Microbiol.">
        <title>Mucilaginibacterpsychrotolerans sp. nov., isolated from peatlands.</title>
        <authorList>
            <person name="Deng Y."/>
            <person name="Shen L."/>
            <person name="Xu B."/>
            <person name="Liu Y."/>
            <person name="Gu Z."/>
            <person name="Liu H."/>
            <person name="Zhou Y."/>
        </authorList>
    </citation>
    <scope>NUCLEOTIDE SEQUENCE [LARGE SCALE GENOMIC DNA]</scope>
    <source>
        <strain evidence="2 3">NH7-4</strain>
    </source>
</reference>
<keyword evidence="3" id="KW-1185">Reference proteome</keyword>
<evidence type="ECO:0000256" key="1">
    <source>
        <dbReference type="SAM" id="Phobius"/>
    </source>
</evidence>
<dbReference type="AlphaFoldDB" id="A0A4Y8SC42"/>
<dbReference type="OrthoDB" id="783374at2"/>
<proteinExistence type="predicted"/>
<keyword evidence="1" id="KW-0472">Membrane</keyword>
<keyword evidence="1" id="KW-0812">Transmembrane</keyword>
<evidence type="ECO:0000313" key="3">
    <source>
        <dbReference type="Proteomes" id="UP000297540"/>
    </source>
</evidence>
<dbReference type="EMBL" id="SOZE01000017">
    <property type="protein sequence ID" value="TFF36211.1"/>
    <property type="molecule type" value="Genomic_DNA"/>
</dbReference>
<dbReference type="RefSeq" id="WP_133232629.1">
    <property type="nucleotide sequence ID" value="NZ_SOZE01000017.1"/>
</dbReference>
<protein>
    <submittedName>
        <fullName evidence="2">Uncharacterized protein</fullName>
    </submittedName>
</protein>
<accession>A0A4Y8SC42</accession>
<evidence type="ECO:0000313" key="2">
    <source>
        <dbReference type="EMBL" id="TFF36211.1"/>
    </source>
</evidence>
<name>A0A4Y8SC42_9SPHI</name>
<organism evidence="2 3">
    <name type="scientific">Mucilaginibacter psychrotolerans</name>
    <dbReference type="NCBI Taxonomy" id="1524096"/>
    <lineage>
        <taxon>Bacteria</taxon>
        <taxon>Pseudomonadati</taxon>
        <taxon>Bacteroidota</taxon>
        <taxon>Sphingobacteriia</taxon>
        <taxon>Sphingobacteriales</taxon>
        <taxon>Sphingobacteriaceae</taxon>
        <taxon>Mucilaginibacter</taxon>
    </lineage>
</organism>
<sequence>MLARYYRIDKATGIHIHIGNDGSATFAVCGLELDKDRLDFKEKAVALTSINERKDASPAANAAVIITGKGVLIKQLARREHTDKENFSDVLTNADIDDFYVQDFISGDNSHIAVIRRTEADRWLSIILEEGYKPLMLCLGPFPVEHIINQLNVYGVTFEFNGHSLRRNAEGVWLGYKYAAEAVSPFLIKAENEPLDEKLVLAYAAAFQLLLSGQLLPIRAGAAGLENKLQDTLLEKKFRARLAVLLGGIFILLMLNFFVFISLDSSNQGLAQKVSSSAQNSSQAEDINDAIKQNELLLKGLGWDGVPNKTIFIDQLAQLLPANVSWESVSIDPPDAAALKSQRVMRFTQRHITITGSSANILPVNEWIARAKSKPWIKSIRMESYLFDNEEGTGMFTISIDY</sequence>
<feature type="transmembrane region" description="Helical" evidence="1">
    <location>
        <begin position="242"/>
        <end position="263"/>
    </location>
</feature>
<keyword evidence="1" id="KW-1133">Transmembrane helix</keyword>
<gene>
    <name evidence="2" type="ORF">E2R66_16865</name>
</gene>
<dbReference type="Proteomes" id="UP000297540">
    <property type="component" value="Unassembled WGS sequence"/>
</dbReference>